<accession>A0A1G8T7Q2</accession>
<reference evidence="5 6" key="1">
    <citation type="submission" date="2016-10" db="EMBL/GenBank/DDBJ databases">
        <authorList>
            <person name="de Groot N.N."/>
        </authorList>
    </citation>
    <scope>NUCLEOTIDE SEQUENCE [LARGE SCALE GENOMIC DNA]</scope>
    <source>
        <strain evidence="5 6">CGMCC 1.6133</strain>
    </source>
</reference>
<feature type="domain" description="HTH araC/xylS-type" evidence="4">
    <location>
        <begin position="208"/>
        <end position="309"/>
    </location>
</feature>
<organism evidence="5 6">
    <name type="scientific">Billgrantia gudaonensis</name>
    <dbReference type="NCBI Taxonomy" id="376427"/>
    <lineage>
        <taxon>Bacteria</taxon>
        <taxon>Pseudomonadati</taxon>
        <taxon>Pseudomonadota</taxon>
        <taxon>Gammaproteobacteria</taxon>
        <taxon>Oceanospirillales</taxon>
        <taxon>Halomonadaceae</taxon>
        <taxon>Billgrantia</taxon>
    </lineage>
</organism>
<keyword evidence="2" id="KW-0238">DNA-binding</keyword>
<evidence type="ECO:0000313" key="5">
    <source>
        <dbReference type="EMBL" id="SDJ36710.1"/>
    </source>
</evidence>
<evidence type="ECO:0000256" key="1">
    <source>
        <dbReference type="ARBA" id="ARBA00023015"/>
    </source>
</evidence>
<keyword evidence="3" id="KW-0804">Transcription</keyword>
<gene>
    <name evidence="5" type="ORF">SAMN04487954_104200</name>
</gene>
<name>A0A1G8T7Q2_9GAMM</name>
<evidence type="ECO:0000259" key="4">
    <source>
        <dbReference type="PROSITE" id="PS01124"/>
    </source>
</evidence>
<dbReference type="PROSITE" id="PS01124">
    <property type="entry name" value="HTH_ARAC_FAMILY_2"/>
    <property type="match status" value="1"/>
</dbReference>
<dbReference type="InterPro" id="IPR018060">
    <property type="entry name" value="HTH_AraC"/>
</dbReference>
<proteinExistence type="predicted"/>
<dbReference type="SMART" id="SM00342">
    <property type="entry name" value="HTH_ARAC"/>
    <property type="match status" value="1"/>
</dbReference>
<sequence length="337" mass="38503">MTTTQTPIRESLYTDHLPTCDGEALWHELLTPITTPQRLHRTPTVGRVDAWLYGDMLISEAQASPQRTVRNRRQLAAGPLPAYNLLFVLEGRMRYEDGRRDRTLQPGDLLIEDLTEKRTITTPTYSRSINLMVPREGLDEGLHGSILERHSAPARLLSRHVHALLESLPTLHARHCDDTLKTLQRLIAACAGDGDVQSRRQIRRTLRDDIERFIERHLFDTRLGNASLCRHYRLSRTQLYRLFRQQGGIKEVILRKRLDWVHDQLCRGEGGAKPDTETLALMCGFASGKALETAYRGYFSVSMEDTWHADTASFPTTSRQGLTRLFSRLGQFPHTPT</sequence>
<dbReference type="GO" id="GO:0003700">
    <property type="term" value="F:DNA-binding transcription factor activity"/>
    <property type="evidence" value="ECO:0007669"/>
    <property type="project" value="InterPro"/>
</dbReference>
<dbReference type="Gene3D" id="1.10.10.60">
    <property type="entry name" value="Homeodomain-like"/>
    <property type="match status" value="1"/>
</dbReference>
<dbReference type="Pfam" id="PF14525">
    <property type="entry name" value="AraC_binding_2"/>
    <property type="match status" value="1"/>
</dbReference>
<keyword evidence="6" id="KW-1185">Reference proteome</keyword>
<dbReference type="RefSeq" id="WP_089684439.1">
    <property type="nucleotide sequence ID" value="NZ_FNES01000004.1"/>
</dbReference>
<dbReference type="AlphaFoldDB" id="A0A1G8T7Q2"/>
<keyword evidence="1" id="KW-0805">Transcription regulation</keyword>
<dbReference type="PANTHER" id="PTHR46796:SF6">
    <property type="entry name" value="ARAC SUBFAMILY"/>
    <property type="match status" value="1"/>
</dbReference>
<dbReference type="OrthoDB" id="9816461at2"/>
<evidence type="ECO:0000313" key="6">
    <source>
        <dbReference type="Proteomes" id="UP000198525"/>
    </source>
</evidence>
<dbReference type="InterPro" id="IPR035418">
    <property type="entry name" value="AraC-bd_2"/>
</dbReference>
<evidence type="ECO:0000256" key="2">
    <source>
        <dbReference type="ARBA" id="ARBA00023125"/>
    </source>
</evidence>
<evidence type="ECO:0000256" key="3">
    <source>
        <dbReference type="ARBA" id="ARBA00023163"/>
    </source>
</evidence>
<dbReference type="STRING" id="376427.SAMN04487954_104200"/>
<dbReference type="InterPro" id="IPR050204">
    <property type="entry name" value="AraC_XylS_family_regulators"/>
</dbReference>
<dbReference type="GO" id="GO:0043565">
    <property type="term" value="F:sequence-specific DNA binding"/>
    <property type="evidence" value="ECO:0007669"/>
    <property type="project" value="InterPro"/>
</dbReference>
<dbReference type="EMBL" id="FNES01000004">
    <property type="protein sequence ID" value="SDJ36710.1"/>
    <property type="molecule type" value="Genomic_DNA"/>
</dbReference>
<protein>
    <submittedName>
        <fullName evidence="5">Transcriptional regulator, AraC family</fullName>
    </submittedName>
</protein>
<dbReference type="PANTHER" id="PTHR46796">
    <property type="entry name" value="HTH-TYPE TRANSCRIPTIONAL ACTIVATOR RHAS-RELATED"/>
    <property type="match status" value="1"/>
</dbReference>
<dbReference type="Proteomes" id="UP000198525">
    <property type="component" value="Unassembled WGS sequence"/>
</dbReference>